<dbReference type="Proteomes" id="UP001628193">
    <property type="component" value="Unassembled WGS sequence"/>
</dbReference>
<reference evidence="1 2" key="2">
    <citation type="submission" date="2024-09" db="EMBL/GenBank/DDBJ databases">
        <title>Draft genome sequence of Candidatus Magnetaquicoccaceae bacterium FCR-1.</title>
        <authorList>
            <person name="Shimoshige H."/>
            <person name="Shimamura S."/>
            <person name="Taoka A."/>
            <person name="Kobayashi H."/>
            <person name="Maekawa T."/>
        </authorList>
    </citation>
    <scope>NUCLEOTIDE SEQUENCE [LARGE SCALE GENOMIC DNA]</scope>
    <source>
        <strain evidence="1 2">FCR-1</strain>
    </source>
</reference>
<gene>
    <name evidence="1" type="ORF">SIID45300_01038</name>
</gene>
<evidence type="ECO:0000313" key="1">
    <source>
        <dbReference type="EMBL" id="GAB0056727.1"/>
    </source>
</evidence>
<proteinExistence type="predicted"/>
<accession>A0ABQ0C772</accession>
<protein>
    <recommendedName>
        <fullName evidence="3">Secreted protein</fullName>
    </recommendedName>
</protein>
<dbReference type="RefSeq" id="WP_420904447.1">
    <property type="nucleotide sequence ID" value="NZ_BAAFGK010000004.1"/>
</dbReference>
<reference evidence="1 2" key="1">
    <citation type="submission" date="2024-05" db="EMBL/GenBank/DDBJ databases">
        <authorList>
            <consortium name="Candidatus Magnetaquicoccaceae bacterium FCR-1 genome sequencing consortium"/>
            <person name="Shimoshige H."/>
            <person name="Shimamura S."/>
            <person name="Taoka A."/>
            <person name="Kobayashi H."/>
            <person name="Maekawa T."/>
        </authorList>
    </citation>
    <scope>NUCLEOTIDE SEQUENCE [LARGE SCALE GENOMIC DNA]</scope>
    <source>
        <strain evidence="1 2">FCR-1</strain>
    </source>
</reference>
<evidence type="ECO:0000313" key="2">
    <source>
        <dbReference type="Proteomes" id="UP001628193"/>
    </source>
</evidence>
<evidence type="ECO:0008006" key="3">
    <source>
        <dbReference type="Google" id="ProtNLM"/>
    </source>
</evidence>
<sequence length="61" mass="6573">MSIFDLITTVAPPVIATASAIAAITPTPQQGSTLWYAYRLIDFLALNVNNAKDPGEPPCRR</sequence>
<name>A0ABQ0C772_9PROT</name>
<keyword evidence="2" id="KW-1185">Reference proteome</keyword>
<organism evidence="1 2">
    <name type="scientific">Candidatus Magnetaquiglobus chichijimensis</name>
    <dbReference type="NCBI Taxonomy" id="3141448"/>
    <lineage>
        <taxon>Bacteria</taxon>
        <taxon>Pseudomonadati</taxon>
        <taxon>Pseudomonadota</taxon>
        <taxon>Magnetococcia</taxon>
        <taxon>Magnetococcales</taxon>
        <taxon>Candidatus Magnetaquicoccaceae</taxon>
        <taxon>Candidatus Magnetaquiglobus</taxon>
    </lineage>
</organism>
<dbReference type="EMBL" id="BAAFGK010000004">
    <property type="protein sequence ID" value="GAB0056727.1"/>
    <property type="molecule type" value="Genomic_DNA"/>
</dbReference>
<comment type="caution">
    <text evidence="1">The sequence shown here is derived from an EMBL/GenBank/DDBJ whole genome shotgun (WGS) entry which is preliminary data.</text>
</comment>